<feature type="region of interest" description="Disordered" evidence="11">
    <location>
        <begin position="1"/>
        <end position="21"/>
    </location>
</feature>
<dbReference type="InterPro" id="IPR007110">
    <property type="entry name" value="Ig-like_dom"/>
</dbReference>
<dbReference type="AlphaFoldDB" id="A0ABD0WPX7"/>
<dbReference type="Proteomes" id="UP001557470">
    <property type="component" value="Unassembled WGS sequence"/>
</dbReference>
<dbReference type="InterPro" id="IPR047012">
    <property type="entry name" value="ICAM_VCAM"/>
</dbReference>
<evidence type="ECO:0000256" key="4">
    <source>
        <dbReference type="ARBA" id="ARBA00022737"/>
    </source>
</evidence>
<evidence type="ECO:0000256" key="2">
    <source>
        <dbReference type="ARBA" id="ARBA00022692"/>
    </source>
</evidence>
<keyword evidence="2" id="KW-0812">Transmembrane</keyword>
<evidence type="ECO:0000256" key="7">
    <source>
        <dbReference type="ARBA" id="ARBA00023136"/>
    </source>
</evidence>
<feature type="domain" description="Ig-like" evidence="12">
    <location>
        <begin position="167"/>
        <end position="253"/>
    </location>
</feature>
<dbReference type="Pfam" id="PF13927">
    <property type="entry name" value="Ig_3"/>
    <property type="match status" value="2"/>
</dbReference>
<evidence type="ECO:0000313" key="13">
    <source>
        <dbReference type="EMBL" id="KAL0966831.1"/>
    </source>
</evidence>
<dbReference type="InterPro" id="IPR013162">
    <property type="entry name" value="CD80_C2-set"/>
</dbReference>
<dbReference type="GO" id="GO:0016020">
    <property type="term" value="C:membrane"/>
    <property type="evidence" value="ECO:0007669"/>
    <property type="project" value="UniProtKB-SubCell"/>
</dbReference>
<reference evidence="13 14" key="1">
    <citation type="submission" date="2024-06" db="EMBL/GenBank/DDBJ databases">
        <authorList>
            <person name="Pan Q."/>
            <person name="Wen M."/>
            <person name="Jouanno E."/>
            <person name="Zahm M."/>
            <person name="Klopp C."/>
            <person name="Cabau C."/>
            <person name="Louis A."/>
            <person name="Berthelot C."/>
            <person name="Parey E."/>
            <person name="Roest Crollius H."/>
            <person name="Montfort J."/>
            <person name="Robinson-Rechavi M."/>
            <person name="Bouchez O."/>
            <person name="Lampietro C."/>
            <person name="Lopez Roques C."/>
            <person name="Donnadieu C."/>
            <person name="Postlethwait J."/>
            <person name="Bobe J."/>
            <person name="Verreycken H."/>
            <person name="Guiguen Y."/>
        </authorList>
    </citation>
    <scope>NUCLEOTIDE SEQUENCE [LARGE SCALE GENOMIC DNA]</scope>
    <source>
        <strain evidence="13">Up_M1</strain>
        <tissue evidence="13">Testis</tissue>
    </source>
</reference>
<gene>
    <name evidence="13" type="ORF">UPYG_G00300680</name>
</gene>
<feature type="compositionally biased region" description="Polar residues" evidence="11">
    <location>
        <begin position="1"/>
        <end position="12"/>
    </location>
</feature>
<keyword evidence="7" id="KW-0472">Membrane</keyword>
<evidence type="ECO:0000256" key="3">
    <source>
        <dbReference type="ARBA" id="ARBA00022729"/>
    </source>
</evidence>
<dbReference type="GO" id="GO:0007155">
    <property type="term" value="P:cell adhesion"/>
    <property type="evidence" value="ECO:0007669"/>
    <property type="project" value="UniProtKB-KW"/>
</dbReference>
<dbReference type="SMART" id="SM00408">
    <property type="entry name" value="IGc2"/>
    <property type="match status" value="3"/>
</dbReference>
<evidence type="ECO:0000256" key="1">
    <source>
        <dbReference type="ARBA" id="ARBA00004479"/>
    </source>
</evidence>
<dbReference type="Pfam" id="PF08205">
    <property type="entry name" value="C2-set_2"/>
    <property type="match status" value="1"/>
</dbReference>
<dbReference type="InterPro" id="IPR003598">
    <property type="entry name" value="Ig_sub2"/>
</dbReference>
<keyword evidence="10" id="KW-0393">Immunoglobulin domain</keyword>
<feature type="domain" description="Ig-like" evidence="12">
    <location>
        <begin position="271"/>
        <end position="353"/>
    </location>
</feature>
<dbReference type="SMART" id="SM00409">
    <property type="entry name" value="IG"/>
    <property type="match status" value="3"/>
</dbReference>
<evidence type="ECO:0000256" key="10">
    <source>
        <dbReference type="ARBA" id="ARBA00023319"/>
    </source>
</evidence>
<keyword evidence="14" id="KW-1185">Reference proteome</keyword>
<keyword evidence="5" id="KW-0130">Cell adhesion</keyword>
<feature type="domain" description="Ig-like" evidence="12">
    <location>
        <begin position="71"/>
        <end position="159"/>
    </location>
</feature>
<dbReference type="SUPFAM" id="SSF48726">
    <property type="entry name" value="Immunoglobulin"/>
    <property type="match status" value="4"/>
</dbReference>
<evidence type="ECO:0000256" key="6">
    <source>
        <dbReference type="ARBA" id="ARBA00022989"/>
    </source>
</evidence>
<dbReference type="PROSITE" id="PS50835">
    <property type="entry name" value="IG_LIKE"/>
    <property type="match status" value="4"/>
</dbReference>
<comment type="caution">
    <text evidence="13">The sequence shown here is derived from an EMBL/GenBank/DDBJ whole genome shotgun (WGS) entry which is preliminary data.</text>
</comment>
<protein>
    <recommendedName>
        <fullName evidence="12">Ig-like domain-containing protein</fullName>
    </recommendedName>
</protein>
<dbReference type="InterPro" id="IPR003599">
    <property type="entry name" value="Ig_sub"/>
</dbReference>
<dbReference type="PANTHER" id="PTHR13771:SF14">
    <property type="entry name" value="VASCULAR CELL ADHESION PROTEIN 1"/>
    <property type="match status" value="1"/>
</dbReference>
<dbReference type="PANTHER" id="PTHR13771">
    <property type="entry name" value="INTERCELLULAR ADHESION MOLECULE"/>
    <property type="match status" value="1"/>
</dbReference>
<name>A0ABD0WPX7_UMBPY</name>
<evidence type="ECO:0000256" key="5">
    <source>
        <dbReference type="ARBA" id="ARBA00022889"/>
    </source>
</evidence>
<accession>A0ABD0WPX7</accession>
<keyword evidence="8" id="KW-1015">Disulfide bond</keyword>
<proteinExistence type="predicted"/>
<keyword evidence="4" id="KW-0677">Repeat</keyword>
<organism evidence="13 14">
    <name type="scientific">Umbra pygmaea</name>
    <name type="common">Eastern mudminnow</name>
    <dbReference type="NCBI Taxonomy" id="75934"/>
    <lineage>
        <taxon>Eukaryota</taxon>
        <taxon>Metazoa</taxon>
        <taxon>Chordata</taxon>
        <taxon>Craniata</taxon>
        <taxon>Vertebrata</taxon>
        <taxon>Euteleostomi</taxon>
        <taxon>Actinopterygii</taxon>
        <taxon>Neopterygii</taxon>
        <taxon>Teleostei</taxon>
        <taxon>Protacanthopterygii</taxon>
        <taxon>Esociformes</taxon>
        <taxon>Umbridae</taxon>
        <taxon>Umbra</taxon>
    </lineage>
</organism>
<dbReference type="InterPro" id="IPR003987">
    <property type="entry name" value="ICAM_VCAM_N"/>
</dbReference>
<sequence length="453" mass="50160">MKRNFNWVSTGKSRPPPPRSKINYKYQREKHKSQFLLLYSTRKEVHLNFLKTNHIMTPFGHFVILLNTAASTIVLNMTPKNPVAHVGDRLVVTCSASQCVDAVTFSWRAIFDKPLDSPGQSNESASQLVFDPVELKHQNLIVCEASCGIEKTQKTATVKVFAFSKDPVISGSDLLTEGQDRELTCTVPDVYPAQHLVIDWLLGDEVLIGEEHPNLMDGDVVQTVTSVLKYKPKAQDHGQTLSCRATLDTDTVPKDQQTRKTVASMTVQYSPRNVNMSTNTQVNIGDSFTLMCHADGHPKPTVLWRRLEQDGHSVVAGNDETLLVKEALWSHSGQYECVAQNTVGNLTAHLTVNVQGPPEKPILRLTPSGELKEGDNVTISCYSESGPHGHVALRQVTGVHLAVPRTKQGHASTSITIQSLSIRDSGRYECEASNPYGNKTSYINFTVREHLLL</sequence>
<feature type="domain" description="Ig-like" evidence="12">
    <location>
        <begin position="358"/>
        <end position="446"/>
    </location>
</feature>
<evidence type="ECO:0000256" key="8">
    <source>
        <dbReference type="ARBA" id="ARBA00023157"/>
    </source>
</evidence>
<keyword evidence="3" id="KW-0732">Signal</keyword>
<dbReference type="InterPro" id="IPR013783">
    <property type="entry name" value="Ig-like_fold"/>
</dbReference>
<evidence type="ECO:0000259" key="12">
    <source>
        <dbReference type="PROSITE" id="PS50835"/>
    </source>
</evidence>
<evidence type="ECO:0000313" key="14">
    <source>
        <dbReference type="Proteomes" id="UP001557470"/>
    </source>
</evidence>
<keyword evidence="9" id="KW-0325">Glycoprotein</keyword>
<dbReference type="EMBL" id="JAGEUA010000009">
    <property type="protein sequence ID" value="KAL0966831.1"/>
    <property type="molecule type" value="Genomic_DNA"/>
</dbReference>
<dbReference type="InterPro" id="IPR036179">
    <property type="entry name" value="Ig-like_dom_sf"/>
</dbReference>
<evidence type="ECO:0000256" key="9">
    <source>
        <dbReference type="ARBA" id="ARBA00023180"/>
    </source>
</evidence>
<keyword evidence="6" id="KW-1133">Transmembrane helix</keyword>
<comment type="subcellular location">
    <subcellularLocation>
        <location evidence="1">Membrane</location>
        <topology evidence="1">Single-pass type I membrane protein</topology>
    </subcellularLocation>
</comment>
<dbReference type="PRINTS" id="PR01472">
    <property type="entry name" value="ICAMVCAM1"/>
</dbReference>
<dbReference type="Gene3D" id="2.60.40.10">
    <property type="entry name" value="Immunoglobulins"/>
    <property type="match status" value="4"/>
</dbReference>
<evidence type="ECO:0000256" key="11">
    <source>
        <dbReference type="SAM" id="MobiDB-lite"/>
    </source>
</evidence>